<feature type="domain" description="Response regulatory" evidence="2">
    <location>
        <begin position="4"/>
        <end position="119"/>
    </location>
</feature>
<reference evidence="4 5" key="1">
    <citation type="submission" date="2019-08" db="EMBL/GenBank/DDBJ databases">
        <title>Lewinella sp. strain SSH13 Genome sequencing and assembly.</title>
        <authorList>
            <person name="Kim I."/>
        </authorList>
    </citation>
    <scope>NUCLEOTIDE SEQUENCE [LARGE SCALE GENOMIC DNA]</scope>
    <source>
        <strain evidence="4 5">SSH13</strain>
    </source>
</reference>
<name>A0A5C7FBC1_9BACT</name>
<feature type="domain" description="HTH LytTR-type" evidence="3">
    <location>
        <begin position="146"/>
        <end position="249"/>
    </location>
</feature>
<keyword evidence="1" id="KW-0597">Phosphoprotein</keyword>
<keyword evidence="5" id="KW-1185">Reference proteome</keyword>
<dbReference type="SMART" id="SM00448">
    <property type="entry name" value="REC"/>
    <property type="match status" value="1"/>
</dbReference>
<dbReference type="PANTHER" id="PTHR37299:SF1">
    <property type="entry name" value="STAGE 0 SPORULATION PROTEIN A HOMOLOG"/>
    <property type="match status" value="1"/>
</dbReference>
<evidence type="ECO:0000256" key="1">
    <source>
        <dbReference type="PROSITE-ProRule" id="PRU00169"/>
    </source>
</evidence>
<dbReference type="GO" id="GO:0000156">
    <property type="term" value="F:phosphorelay response regulator activity"/>
    <property type="evidence" value="ECO:0007669"/>
    <property type="project" value="InterPro"/>
</dbReference>
<dbReference type="RefSeq" id="WP_147931778.1">
    <property type="nucleotide sequence ID" value="NZ_VOXD01000026.1"/>
</dbReference>
<evidence type="ECO:0000313" key="5">
    <source>
        <dbReference type="Proteomes" id="UP000321907"/>
    </source>
</evidence>
<dbReference type="Proteomes" id="UP000321907">
    <property type="component" value="Unassembled WGS sequence"/>
</dbReference>
<protein>
    <submittedName>
        <fullName evidence="4">Response regulator transcription factor</fullName>
    </submittedName>
</protein>
<dbReference type="PANTHER" id="PTHR37299">
    <property type="entry name" value="TRANSCRIPTIONAL REGULATOR-RELATED"/>
    <property type="match status" value="1"/>
</dbReference>
<dbReference type="SMART" id="SM00850">
    <property type="entry name" value="LytTR"/>
    <property type="match status" value="1"/>
</dbReference>
<sequence length="254" mass="29071">MLLNAVIIEDERNGLINLKHLLAEHCEDVEVIGDADGVESGLALFNQDGIKPDVAFLDINLQDGKVFQLLNQLPEIPFDVIFVTAYDQFAMKACEYSSIGYILKPIDPDKLVEAVARVRPRQQGKTGERLQVMQQFASHPNSFEKMSIAALDGIHFVKIRDIVRFEAEDNYTHIFLHGGNRITASKTIKAYEDMLVPFNFYRVHKRHVINMNYMKKFVKGDGGYLIMDDDVKIEVSRRRRPAFMTQLRVLQDVL</sequence>
<proteinExistence type="predicted"/>
<dbReference type="InterPro" id="IPR011006">
    <property type="entry name" value="CheY-like_superfamily"/>
</dbReference>
<comment type="caution">
    <text evidence="4">The sequence shown here is derived from an EMBL/GenBank/DDBJ whole genome shotgun (WGS) entry which is preliminary data.</text>
</comment>
<evidence type="ECO:0000259" key="2">
    <source>
        <dbReference type="PROSITE" id="PS50110"/>
    </source>
</evidence>
<dbReference type="Gene3D" id="3.40.50.2300">
    <property type="match status" value="1"/>
</dbReference>
<dbReference type="AlphaFoldDB" id="A0A5C7FBC1"/>
<dbReference type="Pfam" id="PF00072">
    <property type="entry name" value="Response_reg"/>
    <property type="match status" value="1"/>
</dbReference>
<evidence type="ECO:0000313" key="4">
    <source>
        <dbReference type="EMBL" id="TXF88152.1"/>
    </source>
</evidence>
<dbReference type="InterPro" id="IPR046947">
    <property type="entry name" value="LytR-like"/>
</dbReference>
<evidence type="ECO:0000259" key="3">
    <source>
        <dbReference type="PROSITE" id="PS50930"/>
    </source>
</evidence>
<dbReference type="InterPro" id="IPR007492">
    <property type="entry name" value="LytTR_DNA-bd_dom"/>
</dbReference>
<accession>A0A5C7FBC1</accession>
<dbReference type="OrthoDB" id="2168082at2"/>
<dbReference type="Pfam" id="PF04397">
    <property type="entry name" value="LytTR"/>
    <property type="match status" value="1"/>
</dbReference>
<dbReference type="EMBL" id="VOXD01000026">
    <property type="protein sequence ID" value="TXF88152.1"/>
    <property type="molecule type" value="Genomic_DNA"/>
</dbReference>
<dbReference type="SUPFAM" id="SSF52172">
    <property type="entry name" value="CheY-like"/>
    <property type="match status" value="1"/>
</dbReference>
<dbReference type="PROSITE" id="PS50110">
    <property type="entry name" value="RESPONSE_REGULATORY"/>
    <property type="match status" value="1"/>
</dbReference>
<gene>
    <name evidence="4" type="ORF">FUA23_16050</name>
</gene>
<organism evidence="4 5">
    <name type="scientific">Neolewinella aurantiaca</name>
    <dbReference type="NCBI Taxonomy" id="2602767"/>
    <lineage>
        <taxon>Bacteria</taxon>
        <taxon>Pseudomonadati</taxon>
        <taxon>Bacteroidota</taxon>
        <taxon>Saprospiria</taxon>
        <taxon>Saprospirales</taxon>
        <taxon>Lewinellaceae</taxon>
        <taxon>Neolewinella</taxon>
    </lineage>
</organism>
<dbReference type="PROSITE" id="PS50930">
    <property type="entry name" value="HTH_LYTTR"/>
    <property type="match status" value="1"/>
</dbReference>
<dbReference type="GO" id="GO:0003677">
    <property type="term" value="F:DNA binding"/>
    <property type="evidence" value="ECO:0007669"/>
    <property type="project" value="InterPro"/>
</dbReference>
<feature type="modified residue" description="4-aspartylphosphate" evidence="1">
    <location>
        <position position="58"/>
    </location>
</feature>
<dbReference type="Gene3D" id="2.40.50.1020">
    <property type="entry name" value="LytTr DNA-binding domain"/>
    <property type="match status" value="1"/>
</dbReference>
<dbReference type="InterPro" id="IPR001789">
    <property type="entry name" value="Sig_transdc_resp-reg_receiver"/>
</dbReference>